<feature type="region of interest" description="Disordered" evidence="1">
    <location>
        <begin position="1"/>
        <end position="71"/>
    </location>
</feature>
<name>A0A6J4RX01_9ACTN</name>
<feature type="non-terminal residue" evidence="2">
    <location>
        <position position="1"/>
    </location>
</feature>
<dbReference type="EMBL" id="CADCVP010000078">
    <property type="protein sequence ID" value="CAA9477415.1"/>
    <property type="molecule type" value="Genomic_DNA"/>
</dbReference>
<evidence type="ECO:0000256" key="1">
    <source>
        <dbReference type="SAM" id="MobiDB-lite"/>
    </source>
</evidence>
<feature type="non-terminal residue" evidence="2">
    <location>
        <position position="71"/>
    </location>
</feature>
<proteinExistence type="predicted"/>
<evidence type="ECO:0000313" key="2">
    <source>
        <dbReference type="EMBL" id="CAA9477415.1"/>
    </source>
</evidence>
<keyword evidence="2" id="KW-0808">Transferase</keyword>
<feature type="compositionally biased region" description="Basic residues" evidence="1">
    <location>
        <begin position="53"/>
        <end position="65"/>
    </location>
</feature>
<accession>A0A6J4RX01</accession>
<keyword evidence="2" id="KW-0012">Acyltransferase</keyword>
<protein>
    <submittedName>
        <fullName evidence="2">3-oxoacyl-[acyl-carrier-protein] synthase, KASIII</fullName>
        <ecNumber evidence="2">2.3.1.180</ecNumber>
    </submittedName>
</protein>
<reference evidence="2" key="1">
    <citation type="submission" date="2020-02" db="EMBL/GenBank/DDBJ databases">
        <authorList>
            <person name="Meier V. D."/>
        </authorList>
    </citation>
    <scope>NUCLEOTIDE SEQUENCE</scope>
    <source>
        <strain evidence="2">AVDCRST_MAG69</strain>
    </source>
</reference>
<dbReference type="AlphaFoldDB" id="A0A6J4RX01"/>
<dbReference type="GO" id="GO:0033818">
    <property type="term" value="F:beta-ketoacyl-acyl-carrier-protein synthase III activity"/>
    <property type="evidence" value="ECO:0007669"/>
    <property type="project" value="UniProtKB-EC"/>
</dbReference>
<gene>
    <name evidence="2" type="ORF">AVDCRST_MAG69-535</name>
</gene>
<sequence length="71" mass="7972">PRCGRRPPRGAAGQGRRLCRRDREHVGGVDPAHAVAAARRRSPAPRPEGADRRGRRRLHLGRRRDRVGARL</sequence>
<organism evidence="2">
    <name type="scientific">uncultured Solirubrobacteraceae bacterium</name>
    <dbReference type="NCBI Taxonomy" id="1162706"/>
    <lineage>
        <taxon>Bacteria</taxon>
        <taxon>Bacillati</taxon>
        <taxon>Actinomycetota</taxon>
        <taxon>Thermoleophilia</taxon>
        <taxon>Solirubrobacterales</taxon>
        <taxon>Solirubrobacteraceae</taxon>
        <taxon>environmental samples</taxon>
    </lineage>
</organism>
<dbReference type="EC" id="2.3.1.180" evidence="2"/>